<dbReference type="InterPro" id="IPR058326">
    <property type="entry name" value="DUF8013"/>
</dbReference>
<proteinExistence type="predicted"/>
<sequence length="133" mass="14870">MSHDQRSTDVSIDAIPIDLETTQTGDVDLSDVPDDIESITRGLAGEQPPTNPIVVLQAARWWYLHGEGGTDPAFQWAIEWTRHLATRTPSDGQQRHLSLGSDKRRPRNPRLGPARRAELRPPDCASFTPRRTP</sequence>
<dbReference type="RefSeq" id="WP_353635001.1">
    <property type="nucleotide sequence ID" value="NZ_CP159204.1"/>
</dbReference>
<dbReference type="KEGG" id="hanx:ABSL23_05635"/>
<evidence type="ECO:0000313" key="3">
    <source>
        <dbReference type="EMBL" id="XCF17494.1"/>
    </source>
</evidence>
<dbReference type="Pfam" id="PF26043">
    <property type="entry name" value="DUF8013"/>
    <property type="match status" value="1"/>
</dbReference>
<dbReference type="AlphaFoldDB" id="A0AAU8CEX9"/>
<organism evidence="3">
    <name type="scientific">Halobacterium sp. NMX12-1</name>
    <dbReference type="NCBI Taxonomy" id="3166650"/>
    <lineage>
        <taxon>Archaea</taxon>
        <taxon>Methanobacteriati</taxon>
        <taxon>Methanobacteriota</taxon>
        <taxon>Stenosarchaea group</taxon>
        <taxon>Halobacteria</taxon>
        <taxon>Halobacteriales</taxon>
        <taxon>Halobacteriaceae</taxon>
        <taxon>Halobacterium</taxon>
    </lineage>
</organism>
<evidence type="ECO:0000256" key="1">
    <source>
        <dbReference type="SAM" id="MobiDB-lite"/>
    </source>
</evidence>
<feature type="region of interest" description="Disordered" evidence="1">
    <location>
        <begin position="86"/>
        <end position="133"/>
    </location>
</feature>
<dbReference type="GeneID" id="91108610"/>
<name>A0AAU8CEX9_9EURY</name>
<gene>
    <name evidence="3" type="ORF">ABSL23_05635</name>
</gene>
<reference evidence="3" key="1">
    <citation type="submission" date="2024-06" db="EMBL/GenBank/DDBJ databases">
        <title>Genome Sequence of an extremely halophilic archaeon isolated from Permian era halite, Salado Formation, Carlsbad, New Mexico: Halobacterium sp. strain NMX12-1.</title>
        <authorList>
            <person name="Sotoa L."/>
            <person name="DasSarma P."/>
            <person name="Anton B.P."/>
            <person name="Vincze T."/>
            <person name="Verma I."/>
            <person name="Eralp B."/>
            <person name="Powers D.W."/>
            <person name="Dozier B.L."/>
            <person name="Roberts R.J."/>
            <person name="DasSarma S."/>
        </authorList>
    </citation>
    <scope>NUCLEOTIDE SEQUENCE</scope>
    <source>
        <strain evidence="3">NMX12-1</strain>
    </source>
</reference>
<protein>
    <recommendedName>
        <fullName evidence="2">DUF8013 domain-containing protein</fullName>
    </recommendedName>
</protein>
<feature type="compositionally biased region" description="Polar residues" evidence="1">
    <location>
        <begin position="87"/>
        <end position="96"/>
    </location>
</feature>
<dbReference type="EMBL" id="CP159204">
    <property type="protein sequence ID" value="XCF17494.1"/>
    <property type="molecule type" value="Genomic_DNA"/>
</dbReference>
<accession>A0AAU8CEX9</accession>
<evidence type="ECO:0000259" key="2">
    <source>
        <dbReference type="Pfam" id="PF26043"/>
    </source>
</evidence>
<feature type="domain" description="DUF8013" evidence="2">
    <location>
        <begin position="1"/>
        <end position="73"/>
    </location>
</feature>